<dbReference type="GO" id="GO:0016020">
    <property type="term" value="C:membrane"/>
    <property type="evidence" value="ECO:0007669"/>
    <property type="project" value="UniProtKB-SubCell"/>
</dbReference>
<reference evidence="8 9" key="1">
    <citation type="submission" date="2015-09" db="EMBL/GenBank/DDBJ databases">
        <title>Draft genome sequence of Kouleothrix aurantiaca JCM 19913.</title>
        <authorList>
            <person name="Hemp J."/>
        </authorList>
    </citation>
    <scope>NUCLEOTIDE SEQUENCE [LARGE SCALE GENOMIC DNA]</scope>
    <source>
        <strain evidence="8 9">COM-B</strain>
    </source>
</reference>
<evidence type="ECO:0000313" key="9">
    <source>
        <dbReference type="Proteomes" id="UP000050509"/>
    </source>
</evidence>
<name>A0A0P9CYF4_9CHLR</name>
<evidence type="ECO:0000259" key="7">
    <source>
        <dbReference type="Pfam" id="PF00892"/>
    </source>
</evidence>
<dbReference type="PANTHER" id="PTHR32322">
    <property type="entry name" value="INNER MEMBRANE TRANSPORTER"/>
    <property type="match status" value="1"/>
</dbReference>
<feature type="transmembrane region" description="Helical" evidence="6">
    <location>
        <begin position="141"/>
        <end position="160"/>
    </location>
</feature>
<keyword evidence="3 6" id="KW-0812">Transmembrane</keyword>
<evidence type="ECO:0000256" key="1">
    <source>
        <dbReference type="ARBA" id="ARBA00004141"/>
    </source>
</evidence>
<dbReference type="SUPFAM" id="SSF103481">
    <property type="entry name" value="Multidrug resistance efflux transporter EmrE"/>
    <property type="match status" value="1"/>
</dbReference>
<dbReference type="AlphaFoldDB" id="A0A0P9CYF4"/>
<dbReference type="Proteomes" id="UP000050509">
    <property type="component" value="Unassembled WGS sequence"/>
</dbReference>
<comment type="subcellular location">
    <subcellularLocation>
        <location evidence="1">Membrane</location>
        <topology evidence="1">Multi-pass membrane protein</topology>
    </subcellularLocation>
</comment>
<dbReference type="InterPro" id="IPR050638">
    <property type="entry name" value="AA-Vitamin_Transporters"/>
</dbReference>
<evidence type="ECO:0000313" key="8">
    <source>
        <dbReference type="EMBL" id="KPV48100.1"/>
    </source>
</evidence>
<sequence>MSVEKALGERARPSFLGAIGPELAQLVVVGLWASTFIVTKHAFAELSPLAFTFVRFALMTALAFAVLAARHGLRSPAARIARADLPRFLMAGLAGYTFYQLGFVLGLHETSPFASSLLIAMVPLFTIVFLALRGERTGRRGWLGLAIALAGVSIFLADQWNRGAPGSLVGDAWSLGAAVSFALYGIVNRPLVQRYP</sequence>
<feature type="transmembrane region" description="Helical" evidence="6">
    <location>
        <begin position="172"/>
        <end position="192"/>
    </location>
</feature>
<keyword evidence="4 6" id="KW-1133">Transmembrane helix</keyword>
<dbReference type="InterPro" id="IPR000620">
    <property type="entry name" value="EamA_dom"/>
</dbReference>
<protein>
    <recommendedName>
        <fullName evidence="7">EamA domain-containing protein</fullName>
    </recommendedName>
</protein>
<keyword evidence="5 6" id="KW-0472">Membrane</keyword>
<evidence type="ECO:0000256" key="3">
    <source>
        <dbReference type="ARBA" id="ARBA00022692"/>
    </source>
</evidence>
<evidence type="ECO:0000256" key="2">
    <source>
        <dbReference type="ARBA" id="ARBA00007362"/>
    </source>
</evidence>
<dbReference type="InterPro" id="IPR037185">
    <property type="entry name" value="EmrE-like"/>
</dbReference>
<organism evidence="8 9">
    <name type="scientific">Kouleothrix aurantiaca</name>
    <dbReference type="NCBI Taxonomy" id="186479"/>
    <lineage>
        <taxon>Bacteria</taxon>
        <taxon>Bacillati</taxon>
        <taxon>Chloroflexota</taxon>
        <taxon>Chloroflexia</taxon>
        <taxon>Chloroflexales</taxon>
        <taxon>Roseiflexineae</taxon>
        <taxon>Roseiflexaceae</taxon>
        <taxon>Kouleothrix</taxon>
    </lineage>
</organism>
<evidence type="ECO:0000256" key="4">
    <source>
        <dbReference type="ARBA" id="ARBA00022989"/>
    </source>
</evidence>
<feature type="transmembrane region" description="Helical" evidence="6">
    <location>
        <begin position="113"/>
        <end position="132"/>
    </location>
</feature>
<dbReference type="Pfam" id="PF00892">
    <property type="entry name" value="EamA"/>
    <property type="match status" value="1"/>
</dbReference>
<keyword evidence="9" id="KW-1185">Reference proteome</keyword>
<feature type="transmembrane region" description="Helical" evidence="6">
    <location>
        <begin position="88"/>
        <end position="107"/>
    </location>
</feature>
<evidence type="ECO:0000256" key="6">
    <source>
        <dbReference type="SAM" id="Phobius"/>
    </source>
</evidence>
<feature type="transmembrane region" description="Helical" evidence="6">
    <location>
        <begin position="49"/>
        <end position="68"/>
    </location>
</feature>
<dbReference type="EMBL" id="LJCR01002946">
    <property type="protein sequence ID" value="KPV48100.1"/>
    <property type="molecule type" value="Genomic_DNA"/>
</dbReference>
<comment type="similarity">
    <text evidence="2">Belongs to the EamA transporter family.</text>
</comment>
<feature type="non-terminal residue" evidence="8">
    <location>
        <position position="196"/>
    </location>
</feature>
<evidence type="ECO:0000256" key="5">
    <source>
        <dbReference type="ARBA" id="ARBA00023136"/>
    </source>
</evidence>
<feature type="domain" description="EamA" evidence="7">
    <location>
        <begin position="26"/>
        <end position="155"/>
    </location>
</feature>
<feature type="transmembrane region" description="Helical" evidence="6">
    <location>
        <begin position="15"/>
        <end position="37"/>
    </location>
</feature>
<accession>A0A0P9CYF4</accession>
<gene>
    <name evidence="8" type="ORF">SE17_39875</name>
</gene>
<comment type="caution">
    <text evidence="8">The sequence shown here is derived from an EMBL/GenBank/DDBJ whole genome shotgun (WGS) entry which is preliminary data.</text>
</comment>
<dbReference type="PANTHER" id="PTHR32322:SF2">
    <property type="entry name" value="EAMA DOMAIN-CONTAINING PROTEIN"/>
    <property type="match status" value="1"/>
</dbReference>
<proteinExistence type="inferred from homology"/>